<dbReference type="EMBL" id="CP104377">
    <property type="protein sequence ID" value="UXC18002.1"/>
    <property type="molecule type" value="Genomic_DNA"/>
</dbReference>
<dbReference type="PIRSF" id="PIRSF017082">
    <property type="entry name" value="YflP"/>
    <property type="match status" value="1"/>
</dbReference>
<dbReference type="PROSITE" id="PS51318">
    <property type="entry name" value="TAT"/>
    <property type="match status" value="1"/>
</dbReference>
<sequence length="345" mass="36049">MQQQNPHHHKAQGAWRAGTAGKRRVLLAATAALAWAAVGAPQAWAQASTANWPSKPITFVVPQAPGGANDVIARAIAQGLGQSLGQPVIVENRAGANGNVGTSQVARSAADGYTFLVTAQSAYTINPALYSSVPFDPIKDFTPVMQLAVAPYLLVVNPNFPAKNLDELVAYAKQHPGKVEYASAGNGTLNHLLGEMLKKQKGVDLLHVPYKGASAAATDVVAGQLPMTFGSFPGVMPFVSSGKLRVLGVASDKPTQLAPEIVPLGKGLAVTSWYGLFAPAGTPETVVVRLHAAITKVLATPVMTERLKTLGAESVVSTPQSFKASLPAELAYWKQVVQDSGAHID</sequence>
<proteinExistence type="inferred from homology"/>
<dbReference type="CDD" id="cd13578">
    <property type="entry name" value="PBP2_Bug27"/>
    <property type="match status" value="1"/>
</dbReference>
<feature type="chain" id="PRO_5045779296" evidence="2">
    <location>
        <begin position="46"/>
        <end position="345"/>
    </location>
</feature>
<keyword evidence="2" id="KW-0732">Signal</keyword>
<evidence type="ECO:0000256" key="1">
    <source>
        <dbReference type="ARBA" id="ARBA00006987"/>
    </source>
</evidence>
<dbReference type="InterPro" id="IPR042100">
    <property type="entry name" value="Bug_dom1"/>
</dbReference>
<accession>A0ABY5ZZ19</accession>
<dbReference type="RefSeq" id="WP_182345002.1">
    <property type="nucleotide sequence ID" value="NZ_CP104377.1"/>
</dbReference>
<dbReference type="InterPro" id="IPR006311">
    <property type="entry name" value="TAT_signal"/>
</dbReference>
<evidence type="ECO:0000313" key="3">
    <source>
        <dbReference type="EMBL" id="UXC18002.1"/>
    </source>
</evidence>
<keyword evidence="4" id="KW-1185">Reference proteome</keyword>
<evidence type="ECO:0000256" key="2">
    <source>
        <dbReference type="SAM" id="SignalP"/>
    </source>
</evidence>
<organism evidence="3 4">
    <name type="scientific">Comamonas squillarum</name>
    <dbReference type="NCBI Taxonomy" id="2977320"/>
    <lineage>
        <taxon>Bacteria</taxon>
        <taxon>Pseudomonadati</taxon>
        <taxon>Pseudomonadota</taxon>
        <taxon>Betaproteobacteria</taxon>
        <taxon>Burkholderiales</taxon>
        <taxon>Comamonadaceae</taxon>
        <taxon>Comamonas</taxon>
    </lineage>
</organism>
<dbReference type="Proteomes" id="UP001058290">
    <property type="component" value="Chromosome"/>
</dbReference>
<dbReference type="InterPro" id="IPR005064">
    <property type="entry name" value="BUG"/>
</dbReference>
<comment type="similarity">
    <text evidence="1">Belongs to the UPF0065 (bug) family.</text>
</comment>
<dbReference type="Gene3D" id="3.40.190.10">
    <property type="entry name" value="Periplasmic binding protein-like II"/>
    <property type="match status" value="1"/>
</dbReference>
<dbReference type="PANTHER" id="PTHR42928">
    <property type="entry name" value="TRICARBOXYLATE-BINDING PROTEIN"/>
    <property type="match status" value="1"/>
</dbReference>
<reference evidence="3" key="1">
    <citation type="submission" date="2022-09" db="EMBL/GenBank/DDBJ databases">
        <title>Bacterial diversity in gut of crayfish and pufferfish.</title>
        <authorList>
            <person name="Huang Y."/>
        </authorList>
    </citation>
    <scope>NUCLEOTIDE SEQUENCE</scope>
    <source>
        <strain evidence="3">PR12</strain>
    </source>
</reference>
<gene>
    <name evidence="3" type="ORF">N4T19_20270</name>
</gene>
<dbReference type="Pfam" id="PF03401">
    <property type="entry name" value="TctC"/>
    <property type="match status" value="1"/>
</dbReference>
<dbReference type="PANTHER" id="PTHR42928:SF5">
    <property type="entry name" value="BLR1237 PROTEIN"/>
    <property type="match status" value="1"/>
</dbReference>
<dbReference type="SUPFAM" id="SSF53850">
    <property type="entry name" value="Periplasmic binding protein-like II"/>
    <property type="match status" value="1"/>
</dbReference>
<dbReference type="Gene3D" id="3.40.190.150">
    <property type="entry name" value="Bordetella uptake gene, domain 1"/>
    <property type="match status" value="1"/>
</dbReference>
<feature type="signal peptide" evidence="2">
    <location>
        <begin position="1"/>
        <end position="45"/>
    </location>
</feature>
<protein>
    <submittedName>
        <fullName evidence="3">Tripartite tricarboxylate transporter substrate binding protein</fullName>
    </submittedName>
</protein>
<evidence type="ECO:0000313" key="4">
    <source>
        <dbReference type="Proteomes" id="UP001058290"/>
    </source>
</evidence>
<name>A0ABY5ZZ19_9BURK</name>